<feature type="transmembrane region" description="Helical" evidence="1">
    <location>
        <begin position="295"/>
        <end position="313"/>
    </location>
</feature>
<feature type="transmembrane region" description="Helical" evidence="1">
    <location>
        <begin position="319"/>
        <end position="341"/>
    </location>
</feature>
<dbReference type="EMBL" id="CP030759">
    <property type="protein sequence ID" value="AXA37210.1"/>
    <property type="molecule type" value="Genomic_DNA"/>
</dbReference>
<keyword evidence="1" id="KW-0812">Transmembrane</keyword>
<feature type="transmembrane region" description="Helical" evidence="1">
    <location>
        <begin position="99"/>
        <end position="122"/>
    </location>
</feature>
<dbReference type="PANTHER" id="PTHR34289">
    <property type="entry name" value="PROTEIN, PUTATIVE (DUF819)-RELATED"/>
    <property type="match status" value="1"/>
</dbReference>
<keyword evidence="1" id="KW-0472">Membrane</keyword>
<feature type="transmembrane region" description="Helical" evidence="1">
    <location>
        <begin position="381"/>
        <end position="406"/>
    </location>
</feature>
<feature type="transmembrane region" description="Helical" evidence="1">
    <location>
        <begin position="14"/>
        <end position="30"/>
    </location>
</feature>
<feature type="transmembrane region" description="Helical" evidence="1">
    <location>
        <begin position="42"/>
        <end position="62"/>
    </location>
</feature>
<evidence type="ECO:0000256" key="1">
    <source>
        <dbReference type="SAM" id="Phobius"/>
    </source>
</evidence>
<keyword evidence="1" id="KW-1133">Transmembrane helix</keyword>
<dbReference type="Pfam" id="PF05684">
    <property type="entry name" value="DUF819"/>
    <property type="match status" value="1"/>
</dbReference>
<protein>
    <submittedName>
        <fullName evidence="2">DUF819 domain-containing protein</fullName>
    </submittedName>
</protein>
<gene>
    <name evidence="2" type="ORF">BRCON_2440</name>
</gene>
<feature type="transmembrane region" description="Helical" evidence="1">
    <location>
        <begin position="224"/>
        <end position="246"/>
    </location>
</feature>
<dbReference type="Proteomes" id="UP000262583">
    <property type="component" value="Chromosome"/>
</dbReference>
<feature type="transmembrane region" description="Helical" evidence="1">
    <location>
        <begin position="68"/>
        <end position="87"/>
    </location>
</feature>
<proteinExistence type="predicted"/>
<reference evidence="2 3" key="1">
    <citation type="submission" date="2018-05" db="EMBL/GenBank/DDBJ databases">
        <title>A metagenomic window into the 2 km-deep terrestrial subsurface aquifer revealed taxonomically and functionally diverse microbial community comprising novel uncultured bacterial lineages.</title>
        <authorList>
            <person name="Kadnikov V.V."/>
            <person name="Mardanov A.V."/>
            <person name="Beletsky A.V."/>
            <person name="Banks D."/>
            <person name="Pimenov N.V."/>
            <person name="Frank Y.A."/>
            <person name="Karnachuk O.V."/>
            <person name="Ravin N.V."/>
        </authorList>
    </citation>
    <scope>NUCLEOTIDE SEQUENCE [LARGE SCALE GENOMIC DNA]</scope>
    <source>
        <strain evidence="2">BY</strain>
    </source>
</reference>
<feature type="transmembrane region" description="Helical" evidence="1">
    <location>
        <begin position="258"/>
        <end position="283"/>
    </location>
</feature>
<sequence>METVTSGSLIQDPLAIFVFLLALVALIFGISEWKPLKRFFHFFPPLIFCYFLPMAATTFGVIPQASPLYSWFNKVFLCPILVLLLLSADLRTILRLGPVALGIMVAGSLGIVGGAVLGYAIFGSSVDPQGWKNIGALAASWTGGSANMFAVKAALSIPDEVFSPMIIVDSVMAYTWLGLLISLSGFQSAYARRFRVNKAIEDDIEARVAQWAESSQRPATTRDLLLILGVGMVGGYLCTWGGAQLYEKWKAAAPDSRLLAGVSASTLGVVLATTLGVVAAFTPLRRLEQVGASRVGYAMLYLLLPTFGAQANLREFGQIPYYAAIGAIMLALHGIFVVGVMMLCRAPLVFGAVASQANVGGPASASIVASSFRRELAPLGVLLGILGGIVGTYAGLLTAQICSLFAPR</sequence>
<dbReference type="InterPro" id="IPR008537">
    <property type="entry name" value="DUF819"/>
</dbReference>
<dbReference type="AlphaFoldDB" id="A0A2Z4Y7L1"/>
<name>A0A2Z4Y7L1_SUMC1</name>
<evidence type="ECO:0000313" key="3">
    <source>
        <dbReference type="Proteomes" id="UP000262583"/>
    </source>
</evidence>
<organism evidence="2 3">
    <name type="scientific">Sumerlaea chitinivorans</name>
    <dbReference type="NCBI Taxonomy" id="2250252"/>
    <lineage>
        <taxon>Bacteria</taxon>
        <taxon>Candidatus Sumerlaeota</taxon>
        <taxon>Candidatus Sumerlaeia</taxon>
        <taxon>Candidatus Sumerlaeales</taxon>
        <taxon>Candidatus Sumerlaeaceae</taxon>
        <taxon>Candidatus Sumerlaea</taxon>
    </lineage>
</organism>
<dbReference type="KEGG" id="schv:BRCON_2440"/>
<feature type="transmembrane region" description="Helical" evidence="1">
    <location>
        <begin position="165"/>
        <end position="186"/>
    </location>
</feature>
<accession>A0A2Z4Y7L1</accession>
<evidence type="ECO:0000313" key="2">
    <source>
        <dbReference type="EMBL" id="AXA37210.1"/>
    </source>
</evidence>
<dbReference type="PANTHER" id="PTHR34289:SF8">
    <property type="entry name" value="DUF819 DOMAIN-CONTAINING PROTEIN"/>
    <property type="match status" value="1"/>
</dbReference>